<dbReference type="EMBL" id="CP098755">
    <property type="protein sequence ID" value="USG68300.1"/>
    <property type="molecule type" value="Genomic_DNA"/>
</dbReference>
<dbReference type="InterPro" id="IPR007069">
    <property type="entry name" value="Transposase_32"/>
</dbReference>
<gene>
    <name evidence="2" type="ORF">NDK47_00830</name>
</gene>
<keyword evidence="3" id="KW-1185">Reference proteome</keyword>
<dbReference type="Proteomes" id="UP001056500">
    <property type="component" value="Chromosome"/>
</dbReference>
<dbReference type="RefSeq" id="WP_251875900.1">
    <property type="nucleotide sequence ID" value="NZ_CP098755.1"/>
</dbReference>
<evidence type="ECO:0000259" key="1">
    <source>
        <dbReference type="Pfam" id="PF04986"/>
    </source>
</evidence>
<sequence length="84" mass="10117">MEQYGGETVTFRYHDKTTGKEKRETLSVEEFIGCPISHIPDEQFKTIRHFGVYARRSKRICKQKISIWQQELSRKIIRIKRFLN</sequence>
<dbReference type="Pfam" id="PF04986">
    <property type="entry name" value="Y2_Tnp"/>
    <property type="match status" value="1"/>
</dbReference>
<proteinExistence type="predicted"/>
<accession>A0ABY4WMB2</accession>
<organism evidence="2 3">
    <name type="scientific">Brevibacillus ruminantium</name>
    <dbReference type="NCBI Taxonomy" id="2950604"/>
    <lineage>
        <taxon>Bacteria</taxon>
        <taxon>Bacillati</taxon>
        <taxon>Bacillota</taxon>
        <taxon>Bacilli</taxon>
        <taxon>Bacillales</taxon>
        <taxon>Paenibacillaceae</taxon>
        <taxon>Brevibacillus</taxon>
    </lineage>
</organism>
<evidence type="ECO:0000313" key="3">
    <source>
        <dbReference type="Proteomes" id="UP001056500"/>
    </source>
</evidence>
<protein>
    <submittedName>
        <fullName evidence="2">Transposase</fullName>
    </submittedName>
</protein>
<feature type="domain" description="Transposase IS801/IS1294" evidence="1">
    <location>
        <begin position="3"/>
        <end position="57"/>
    </location>
</feature>
<reference evidence="2" key="1">
    <citation type="submission" date="2022-06" db="EMBL/GenBank/DDBJ databases">
        <title>Genome sequencing of Brevibacillus sp. BB3-R1.</title>
        <authorList>
            <person name="Heo J."/>
            <person name="Lee D."/>
            <person name="Won M."/>
            <person name="Han B.-H."/>
            <person name="Hong S.-B."/>
            <person name="Kwon S.-W."/>
        </authorList>
    </citation>
    <scope>NUCLEOTIDE SEQUENCE</scope>
    <source>
        <strain evidence="2">BB3-R1</strain>
    </source>
</reference>
<name>A0ABY4WMB2_9BACL</name>
<evidence type="ECO:0000313" key="2">
    <source>
        <dbReference type="EMBL" id="USG68300.1"/>
    </source>
</evidence>